<keyword evidence="1" id="KW-1133">Transmembrane helix</keyword>
<comment type="caution">
    <text evidence="2">The sequence shown here is derived from an EMBL/GenBank/DDBJ whole genome shotgun (WGS) entry which is preliminary data.</text>
</comment>
<accession>A0A133PXI5</accession>
<gene>
    <name evidence="2" type="ORF">HMPREF3226_02193</name>
</gene>
<dbReference type="EMBL" id="LRQG01000197">
    <property type="protein sequence ID" value="KXA34728.1"/>
    <property type="molecule type" value="Genomic_DNA"/>
</dbReference>
<dbReference type="STRING" id="28128.HMPREF3226_02193"/>
<keyword evidence="1" id="KW-0812">Transmembrane</keyword>
<keyword evidence="3" id="KW-1185">Reference proteome</keyword>
<dbReference type="AlphaFoldDB" id="A0A133PXI5"/>
<evidence type="ECO:0000313" key="3">
    <source>
        <dbReference type="Proteomes" id="UP000070533"/>
    </source>
</evidence>
<name>A0A133PXI5_9BACT</name>
<evidence type="ECO:0000313" key="2">
    <source>
        <dbReference type="EMBL" id="KXA34728.1"/>
    </source>
</evidence>
<evidence type="ECO:0000256" key="1">
    <source>
        <dbReference type="SAM" id="Phobius"/>
    </source>
</evidence>
<proteinExistence type="predicted"/>
<organism evidence="2 3">
    <name type="scientific">Prevotella corporis</name>
    <dbReference type="NCBI Taxonomy" id="28128"/>
    <lineage>
        <taxon>Bacteria</taxon>
        <taxon>Pseudomonadati</taxon>
        <taxon>Bacteroidota</taxon>
        <taxon>Bacteroidia</taxon>
        <taxon>Bacteroidales</taxon>
        <taxon>Prevotellaceae</taxon>
        <taxon>Prevotella</taxon>
    </lineage>
</organism>
<dbReference type="Proteomes" id="UP000070533">
    <property type="component" value="Unassembled WGS sequence"/>
</dbReference>
<feature type="transmembrane region" description="Helical" evidence="1">
    <location>
        <begin position="6"/>
        <end position="25"/>
    </location>
</feature>
<sequence length="73" mass="8156">MIFRAARGGVSVVYIVVFIYDFSIFHSLKSNGRAYVHAPQTIALSVTIRHLTPPASIELQLPRLATPFFAYMS</sequence>
<reference evidence="3" key="1">
    <citation type="submission" date="2016-01" db="EMBL/GenBank/DDBJ databases">
        <authorList>
            <person name="Mitreva M."/>
            <person name="Pepin K.H."/>
            <person name="Mihindukulasuriya K.A."/>
            <person name="Fulton R."/>
            <person name="Fronick C."/>
            <person name="O'Laughlin M."/>
            <person name="Miner T."/>
            <person name="Herter B."/>
            <person name="Rosa B.A."/>
            <person name="Cordes M."/>
            <person name="Tomlinson C."/>
            <person name="Wollam A."/>
            <person name="Palsikar V.B."/>
            <person name="Mardis E.R."/>
            <person name="Wilson R.K."/>
        </authorList>
    </citation>
    <scope>NUCLEOTIDE SEQUENCE [LARGE SCALE GENOMIC DNA]</scope>
    <source>
        <strain evidence="3">MJR7716</strain>
    </source>
</reference>
<protein>
    <submittedName>
        <fullName evidence="2">Uncharacterized protein</fullName>
    </submittedName>
</protein>
<keyword evidence="1" id="KW-0472">Membrane</keyword>
<dbReference type="PATRIC" id="fig|28128.5.peg.2257"/>